<evidence type="ECO:0000256" key="3">
    <source>
        <dbReference type="ARBA" id="ARBA00013208"/>
    </source>
</evidence>
<dbReference type="PANTHER" id="PTHR43390">
    <property type="entry name" value="SIGNAL PEPTIDASE I"/>
    <property type="match status" value="1"/>
</dbReference>
<dbReference type="EMBL" id="MFEO01000014">
    <property type="protein sequence ID" value="OGE89931.1"/>
    <property type="molecule type" value="Genomic_DNA"/>
</dbReference>
<keyword evidence="4 6" id="KW-0378">Hydrolase</keyword>
<evidence type="ECO:0000256" key="4">
    <source>
        <dbReference type="ARBA" id="ARBA00022801"/>
    </source>
</evidence>
<dbReference type="SUPFAM" id="SSF51306">
    <property type="entry name" value="LexA/Signal peptidase"/>
    <property type="match status" value="1"/>
</dbReference>
<dbReference type="EC" id="3.4.21.89" evidence="3 6"/>
<comment type="caution">
    <text evidence="8">The sequence shown here is derived from an EMBL/GenBank/DDBJ whole genome shotgun (WGS) entry which is preliminary data.</text>
</comment>
<evidence type="ECO:0000259" key="7">
    <source>
        <dbReference type="Pfam" id="PF10502"/>
    </source>
</evidence>
<dbReference type="PROSITE" id="PS00761">
    <property type="entry name" value="SPASE_I_3"/>
    <property type="match status" value="1"/>
</dbReference>
<protein>
    <recommendedName>
        <fullName evidence="3 6">Signal peptidase I</fullName>
        <ecNumber evidence="3 6">3.4.21.89</ecNumber>
    </recommendedName>
</protein>
<keyword evidence="6" id="KW-1133">Transmembrane helix</keyword>
<evidence type="ECO:0000256" key="2">
    <source>
        <dbReference type="ARBA" id="ARBA00009370"/>
    </source>
</evidence>
<organism evidence="8 9">
    <name type="scientific">Candidatus Doudnabacteria bacterium RIFCSPHIGHO2_01_FULL_50_11</name>
    <dbReference type="NCBI Taxonomy" id="1817828"/>
    <lineage>
        <taxon>Bacteria</taxon>
        <taxon>Candidatus Doudnaibacteriota</taxon>
    </lineage>
</organism>
<dbReference type="Pfam" id="PF10502">
    <property type="entry name" value="Peptidase_S26"/>
    <property type="match status" value="1"/>
</dbReference>
<proteinExistence type="inferred from homology"/>
<keyword evidence="6" id="KW-0472">Membrane</keyword>
<dbReference type="InterPro" id="IPR036286">
    <property type="entry name" value="LexA/Signal_pep-like_sf"/>
</dbReference>
<feature type="active site" evidence="5">
    <location>
        <position position="36"/>
    </location>
</feature>
<dbReference type="GO" id="GO:0006465">
    <property type="term" value="P:signal peptide processing"/>
    <property type="evidence" value="ECO:0007669"/>
    <property type="project" value="InterPro"/>
</dbReference>
<evidence type="ECO:0000313" key="8">
    <source>
        <dbReference type="EMBL" id="OGE89931.1"/>
    </source>
</evidence>
<evidence type="ECO:0000256" key="6">
    <source>
        <dbReference type="RuleBase" id="RU362042"/>
    </source>
</evidence>
<dbReference type="GO" id="GO:0004252">
    <property type="term" value="F:serine-type endopeptidase activity"/>
    <property type="evidence" value="ECO:0007669"/>
    <property type="project" value="InterPro"/>
</dbReference>
<dbReference type="InterPro" id="IPR019533">
    <property type="entry name" value="Peptidase_S26"/>
</dbReference>
<evidence type="ECO:0000256" key="1">
    <source>
        <dbReference type="ARBA" id="ARBA00000677"/>
    </source>
</evidence>
<dbReference type="InterPro" id="IPR019758">
    <property type="entry name" value="Pept_S26A_signal_pept_1_CS"/>
</dbReference>
<keyword evidence="6" id="KW-0812">Transmembrane</keyword>
<dbReference type="Proteomes" id="UP000178377">
    <property type="component" value="Unassembled WGS sequence"/>
</dbReference>
<dbReference type="PROSITE" id="PS00760">
    <property type="entry name" value="SPASE_I_2"/>
    <property type="match status" value="1"/>
</dbReference>
<comment type="subcellular location">
    <subcellularLocation>
        <location evidence="6">Membrane</location>
        <topology evidence="6">Single-pass type II membrane protein</topology>
    </subcellularLocation>
</comment>
<dbReference type="InterPro" id="IPR000223">
    <property type="entry name" value="Pept_S26A_signal_pept_1"/>
</dbReference>
<accession>A0A1F5PJ71</accession>
<dbReference type="PRINTS" id="PR00727">
    <property type="entry name" value="LEADERPTASE"/>
</dbReference>
<feature type="transmembrane region" description="Helical" evidence="6">
    <location>
        <begin position="12"/>
        <end position="32"/>
    </location>
</feature>
<dbReference type="PANTHER" id="PTHR43390:SF1">
    <property type="entry name" value="CHLOROPLAST PROCESSING PEPTIDASE"/>
    <property type="match status" value="1"/>
</dbReference>
<comment type="catalytic activity">
    <reaction evidence="1 6">
        <text>Cleavage of hydrophobic, N-terminal signal or leader sequences from secreted and periplasmic proteins.</text>
        <dbReference type="EC" id="3.4.21.89"/>
    </reaction>
</comment>
<dbReference type="GO" id="GO:0016020">
    <property type="term" value="C:membrane"/>
    <property type="evidence" value="ECO:0007669"/>
    <property type="project" value="UniProtKB-SubCell"/>
</dbReference>
<dbReference type="CDD" id="cd06530">
    <property type="entry name" value="S26_SPase_I"/>
    <property type="match status" value="1"/>
</dbReference>
<feature type="active site" evidence="5">
    <location>
        <position position="79"/>
    </location>
</feature>
<name>A0A1F5PJ71_9BACT</name>
<feature type="domain" description="Peptidase S26" evidence="7">
    <location>
        <begin position="6"/>
        <end position="164"/>
    </location>
</feature>
<sequence>MWLFVWDFLKVFLLALAIIIPIRFYLFQPFIVTGLSMQPNFHDGEYLIIDEISYRLTQPKRGDVAVIRSPADNSQFFIKRIIGLPGETVEISGGKVVIINTEHPRGTILTEDYIPSAAATFGSLKIQLSTDQFYVLGDNRLASSDSRSFGPINRSKIIGRVLLRAFPLNKFATFSAPNYAY</sequence>
<keyword evidence="6" id="KW-0645">Protease</keyword>
<evidence type="ECO:0000313" key="9">
    <source>
        <dbReference type="Proteomes" id="UP000178377"/>
    </source>
</evidence>
<dbReference type="Gene3D" id="2.10.109.10">
    <property type="entry name" value="Umud Fragment, subunit A"/>
    <property type="match status" value="1"/>
</dbReference>
<dbReference type="NCBIfam" id="TIGR02227">
    <property type="entry name" value="sigpep_I_bact"/>
    <property type="match status" value="1"/>
</dbReference>
<reference evidence="8 9" key="1">
    <citation type="journal article" date="2016" name="Nat. Commun.">
        <title>Thousands of microbial genomes shed light on interconnected biogeochemical processes in an aquifer system.</title>
        <authorList>
            <person name="Anantharaman K."/>
            <person name="Brown C.T."/>
            <person name="Hug L.A."/>
            <person name="Sharon I."/>
            <person name="Castelle C.J."/>
            <person name="Probst A.J."/>
            <person name="Thomas B.C."/>
            <person name="Singh A."/>
            <person name="Wilkins M.J."/>
            <person name="Karaoz U."/>
            <person name="Brodie E.L."/>
            <person name="Williams K.H."/>
            <person name="Hubbard S.S."/>
            <person name="Banfield J.F."/>
        </authorList>
    </citation>
    <scope>NUCLEOTIDE SEQUENCE [LARGE SCALE GENOMIC DNA]</scope>
</reference>
<evidence type="ECO:0000256" key="5">
    <source>
        <dbReference type="PIRSR" id="PIRSR600223-1"/>
    </source>
</evidence>
<dbReference type="InterPro" id="IPR019757">
    <property type="entry name" value="Pept_S26A_signal_pept_1_Lys-AS"/>
</dbReference>
<comment type="similarity">
    <text evidence="2 6">Belongs to the peptidase S26 family.</text>
</comment>
<dbReference type="AlphaFoldDB" id="A0A1F5PJ71"/>
<dbReference type="GO" id="GO:0009003">
    <property type="term" value="F:signal peptidase activity"/>
    <property type="evidence" value="ECO:0007669"/>
    <property type="project" value="UniProtKB-EC"/>
</dbReference>
<gene>
    <name evidence="8" type="ORF">A2722_00010</name>
</gene>
<dbReference type="STRING" id="1817828.A2722_00010"/>